<dbReference type="EMBL" id="SNWD01000004">
    <property type="protein sequence ID" value="TDN83545.1"/>
    <property type="molecule type" value="Genomic_DNA"/>
</dbReference>
<dbReference type="RefSeq" id="WP_133495108.1">
    <property type="nucleotide sequence ID" value="NZ_BMLU01000004.1"/>
</dbReference>
<gene>
    <name evidence="1" type="ORF">EV664_10428</name>
</gene>
<keyword evidence="2" id="KW-1185">Reference proteome</keyword>
<comment type="caution">
    <text evidence="1">The sequence shown here is derived from an EMBL/GenBank/DDBJ whole genome shotgun (WGS) entry which is preliminary data.</text>
</comment>
<accession>A0A4R6FS12</accession>
<evidence type="ECO:0008006" key="3">
    <source>
        <dbReference type="Google" id="ProtNLM"/>
    </source>
</evidence>
<evidence type="ECO:0000313" key="2">
    <source>
        <dbReference type="Proteomes" id="UP000295493"/>
    </source>
</evidence>
<organism evidence="1 2">
    <name type="scientific">Stakelama pacifica</name>
    <dbReference type="NCBI Taxonomy" id="517720"/>
    <lineage>
        <taxon>Bacteria</taxon>
        <taxon>Pseudomonadati</taxon>
        <taxon>Pseudomonadota</taxon>
        <taxon>Alphaproteobacteria</taxon>
        <taxon>Sphingomonadales</taxon>
        <taxon>Sphingomonadaceae</taxon>
        <taxon>Stakelama</taxon>
    </lineage>
</organism>
<protein>
    <recommendedName>
        <fullName evidence="3">DUF3800 domain-containing protein</fullName>
    </recommendedName>
</protein>
<reference evidence="1 2" key="1">
    <citation type="submission" date="2019-03" db="EMBL/GenBank/DDBJ databases">
        <title>Genomic Encyclopedia of Type Strains, Phase IV (KMG-IV): sequencing the most valuable type-strain genomes for metagenomic binning, comparative biology and taxonomic classification.</title>
        <authorList>
            <person name="Goeker M."/>
        </authorList>
    </citation>
    <scope>NUCLEOTIDE SEQUENCE [LARGE SCALE GENOMIC DNA]</scope>
    <source>
        <strain evidence="1 2">DSM 25059</strain>
    </source>
</reference>
<proteinExistence type="predicted"/>
<dbReference type="AlphaFoldDB" id="A0A4R6FS12"/>
<name>A0A4R6FS12_9SPHN</name>
<dbReference type="Proteomes" id="UP000295493">
    <property type="component" value="Unassembled WGS sequence"/>
</dbReference>
<evidence type="ECO:0000313" key="1">
    <source>
        <dbReference type="EMBL" id="TDN83545.1"/>
    </source>
</evidence>
<dbReference type="OrthoDB" id="4071750at2"/>
<sequence>MECFRIDESGYTGFDLLNRDQRFQGATAIAIDDEEAARLIREYFPRLQAGELKYRALSRRPGNHPRLLALLAELLRAHKSVTYVCDKRFLLILMFCDYAVEPYYYERGCNFYEDGQNYGMASLLATAGPTLLGKSEFEAMLAAFQRATKEKTPAALKDLVRAAQKTKWRELPEAIGPLAQYAAPECLSAIATEGVTTDAALVVLQSLITRMEVMSDGPYRVEHDQSKNLATYHDLLCRFIGHEEEIELRQSEIASFKFPLKLTEVVQVDSKASPAVQLADVMIGAALEAANVMTGLRADGLDPEKLMPLYAEDQFIHLIPSVDFAEQKQFRRGTQAAEVIDYFAANFGPKK</sequence>